<dbReference type="Pfam" id="PF01739">
    <property type="entry name" value="CheR"/>
    <property type="match status" value="1"/>
</dbReference>
<comment type="catalytic activity">
    <reaction evidence="1 5">
        <text>L-glutamyl-[protein] + S-adenosyl-L-methionine = [protein]-L-glutamate 5-O-methyl ester + S-adenosyl-L-homocysteine</text>
        <dbReference type="Rhea" id="RHEA:24452"/>
        <dbReference type="Rhea" id="RHEA-COMP:10208"/>
        <dbReference type="Rhea" id="RHEA-COMP:10311"/>
        <dbReference type="ChEBI" id="CHEBI:29973"/>
        <dbReference type="ChEBI" id="CHEBI:57856"/>
        <dbReference type="ChEBI" id="CHEBI:59789"/>
        <dbReference type="ChEBI" id="CHEBI:82795"/>
        <dbReference type="EC" id="2.1.1.80"/>
    </reaction>
</comment>
<dbReference type="InterPro" id="IPR050903">
    <property type="entry name" value="Bact_Chemotaxis_MeTrfase"/>
</dbReference>
<dbReference type="PANTHER" id="PTHR24422:SF26">
    <property type="entry name" value="CHEMOTAXIS PROTEIN METHYLTRANSFERASE"/>
    <property type="match status" value="1"/>
</dbReference>
<evidence type="ECO:0000256" key="5">
    <source>
        <dbReference type="PIRNR" id="PIRNR000410"/>
    </source>
</evidence>
<comment type="function">
    <text evidence="5">Methylation of the membrane-bound methyl-accepting chemotaxis proteins (MCP) to form gamma-glutamyl methyl ester residues in MCP.</text>
</comment>
<dbReference type="InterPro" id="IPR036804">
    <property type="entry name" value="CheR_N_sf"/>
</dbReference>
<proteinExistence type="predicted"/>
<dbReference type="InterPro" id="IPR000780">
    <property type="entry name" value="CheR_MeTrfase"/>
</dbReference>
<dbReference type="PIRSF" id="PIRSF000410">
    <property type="entry name" value="CheR"/>
    <property type="match status" value="1"/>
</dbReference>
<dbReference type="InterPro" id="IPR022641">
    <property type="entry name" value="CheR_N"/>
</dbReference>
<evidence type="ECO:0000256" key="1">
    <source>
        <dbReference type="ARBA" id="ARBA00001541"/>
    </source>
</evidence>
<name>A0ABT3A7U8_9ALTE</name>
<dbReference type="Pfam" id="PF03705">
    <property type="entry name" value="CheR_N"/>
    <property type="match status" value="1"/>
</dbReference>
<dbReference type="InterPro" id="IPR026024">
    <property type="entry name" value="Chemotaxis_MeTrfase_CheR"/>
</dbReference>
<evidence type="ECO:0000256" key="2">
    <source>
        <dbReference type="ARBA" id="ARBA00022603"/>
    </source>
</evidence>
<dbReference type="InterPro" id="IPR022642">
    <property type="entry name" value="CheR_C"/>
</dbReference>
<comment type="caution">
    <text evidence="7">The sequence shown here is derived from an EMBL/GenBank/DDBJ whole genome shotgun (WGS) entry which is preliminary data.</text>
</comment>
<dbReference type="SMART" id="SM00138">
    <property type="entry name" value="MeTrc"/>
    <property type="match status" value="1"/>
</dbReference>
<dbReference type="RefSeq" id="WP_263712020.1">
    <property type="nucleotide sequence ID" value="NZ_JAOWKX010000004.1"/>
</dbReference>
<dbReference type="SUPFAM" id="SSF53335">
    <property type="entry name" value="S-adenosyl-L-methionine-dependent methyltransferases"/>
    <property type="match status" value="1"/>
</dbReference>
<evidence type="ECO:0000313" key="7">
    <source>
        <dbReference type="EMBL" id="MCV2884734.1"/>
    </source>
</evidence>
<dbReference type="InterPro" id="IPR029063">
    <property type="entry name" value="SAM-dependent_MTases_sf"/>
</dbReference>
<organism evidence="7 8">
    <name type="scientific">Fluctibacter corallii</name>
    <dbReference type="NCBI Taxonomy" id="2984329"/>
    <lineage>
        <taxon>Bacteria</taxon>
        <taxon>Pseudomonadati</taxon>
        <taxon>Pseudomonadota</taxon>
        <taxon>Gammaproteobacteria</taxon>
        <taxon>Alteromonadales</taxon>
        <taxon>Alteromonadaceae</taxon>
        <taxon>Fluctibacter</taxon>
    </lineage>
</organism>
<keyword evidence="3 5" id="KW-0808">Transferase</keyword>
<dbReference type="Gene3D" id="3.40.50.150">
    <property type="entry name" value="Vaccinia Virus protein VP39"/>
    <property type="match status" value="1"/>
</dbReference>
<dbReference type="Gene3D" id="1.10.155.10">
    <property type="entry name" value="Chemotaxis receptor methyltransferase CheR, N-terminal domain"/>
    <property type="match status" value="1"/>
</dbReference>
<sequence length="282" mass="32848">MYDIAASPKDTLKIKVFNQLCQFVHQRFSIRLTPEKKHMVEGRLRKRLPKSPCKDLDDYVKWSLSEEGEDELIHLIDALTTNKTDFFREPKHFDYMSETLLQSFAGRGIGTHTPLHVWSSACSSGAEPYTIAMVLREWSRQKKQINYHITASDISVSMLQKAKKAVYTEEEIAGIPSYYRQRYLLRSKSNPSLVKIEKPLRNVVQFKMVNLNDNFYDIAAPLHLIFCRNVLIYFDKTSKAQIIERFYRKLSPKGYLMIGHSETINDVPSQFKQVAPTIYQRD</sequence>
<dbReference type="Proteomes" id="UP001652504">
    <property type="component" value="Unassembled WGS sequence"/>
</dbReference>
<evidence type="ECO:0000256" key="3">
    <source>
        <dbReference type="ARBA" id="ARBA00022679"/>
    </source>
</evidence>
<accession>A0ABT3A7U8</accession>
<dbReference type="PROSITE" id="PS50123">
    <property type="entry name" value="CHER"/>
    <property type="match status" value="1"/>
</dbReference>
<dbReference type="EMBL" id="JAOWKX010000004">
    <property type="protein sequence ID" value="MCV2884734.1"/>
    <property type="molecule type" value="Genomic_DNA"/>
</dbReference>
<dbReference type="PRINTS" id="PR00996">
    <property type="entry name" value="CHERMTFRASE"/>
</dbReference>
<dbReference type="EC" id="2.1.1.80" evidence="5"/>
<evidence type="ECO:0000259" key="6">
    <source>
        <dbReference type="PROSITE" id="PS50123"/>
    </source>
</evidence>
<dbReference type="PANTHER" id="PTHR24422">
    <property type="entry name" value="CHEMOTAXIS PROTEIN METHYLTRANSFERASE"/>
    <property type="match status" value="1"/>
</dbReference>
<feature type="domain" description="CheR-type methyltransferase" evidence="6">
    <location>
        <begin position="5"/>
        <end position="282"/>
    </location>
</feature>
<reference evidence="7 8" key="1">
    <citation type="submission" date="2022-10" db="EMBL/GenBank/DDBJ databases">
        <title>Aestuariibacter sp. AA17 isolated from Montipora capitata coral fragment.</title>
        <authorList>
            <person name="Emsley S.A."/>
            <person name="Pfannmuller K.M."/>
            <person name="Loughran R.M."/>
            <person name="Shlafstein M."/>
            <person name="Papke E."/>
            <person name="Saw J.H."/>
            <person name="Ushijima B."/>
            <person name="Videau P."/>
        </authorList>
    </citation>
    <scope>NUCLEOTIDE SEQUENCE [LARGE SCALE GENOMIC DNA]</scope>
    <source>
        <strain evidence="7 8">AA17</strain>
    </source>
</reference>
<keyword evidence="8" id="KW-1185">Reference proteome</keyword>
<protein>
    <recommendedName>
        <fullName evidence="5">Chemotaxis protein methyltransferase</fullName>
        <ecNumber evidence="5">2.1.1.80</ecNumber>
    </recommendedName>
</protein>
<dbReference type="SUPFAM" id="SSF47757">
    <property type="entry name" value="Chemotaxis receptor methyltransferase CheR, N-terminal domain"/>
    <property type="match status" value="1"/>
</dbReference>
<evidence type="ECO:0000256" key="4">
    <source>
        <dbReference type="ARBA" id="ARBA00022691"/>
    </source>
</evidence>
<gene>
    <name evidence="7" type="ORF">OE749_08500</name>
</gene>
<evidence type="ECO:0000313" key="8">
    <source>
        <dbReference type="Proteomes" id="UP001652504"/>
    </source>
</evidence>
<keyword evidence="2 5" id="KW-0489">Methyltransferase</keyword>
<keyword evidence="4 5" id="KW-0949">S-adenosyl-L-methionine</keyword>